<evidence type="ECO:0000256" key="8">
    <source>
        <dbReference type="ARBA" id="ARBA00023010"/>
    </source>
</evidence>
<feature type="transmembrane region" description="Helical" evidence="10">
    <location>
        <begin position="58"/>
        <end position="76"/>
    </location>
</feature>
<comment type="caution">
    <text evidence="11">The sequence shown here is derived from an EMBL/GenBank/DDBJ whole genome shotgun (WGS) entry which is preliminary data.</text>
</comment>
<comment type="subcellular location">
    <subcellularLocation>
        <location evidence="1 10">Cell membrane</location>
        <topology evidence="1 10">Multi-pass membrane protein</topology>
    </subcellularLocation>
</comment>
<keyword evidence="8 10" id="KW-0811">Translocation</keyword>
<evidence type="ECO:0000313" key="12">
    <source>
        <dbReference type="Proteomes" id="UP000187485"/>
    </source>
</evidence>
<feature type="transmembrane region" description="Helical" evidence="10">
    <location>
        <begin position="6"/>
        <end position="25"/>
    </location>
</feature>
<evidence type="ECO:0000256" key="1">
    <source>
        <dbReference type="ARBA" id="ARBA00004651"/>
    </source>
</evidence>
<gene>
    <name evidence="11" type="ORF">cpu_00660</name>
</gene>
<name>A0A1L8CRK5_9THEO</name>
<comment type="function">
    <text evidence="10">Involved in protein export. Participates in an early event of protein translocation.</text>
</comment>
<dbReference type="NCBIfam" id="TIGR00810">
    <property type="entry name" value="secG"/>
    <property type="match status" value="1"/>
</dbReference>
<dbReference type="InterPro" id="IPR004692">
    <property type="entry name" value="SecG"/>
</dbReference>
<dbReference type="Proteomes" id="UP000187485">
    <property type="component" value="Unassembled WGS sequence"/>
</dbReference>
<protein>
    <recommendedName>
        <fullName evidence="10">Protein-export membrane protein SecG</fullName>
    </recommendedName>
</protein>
<evidence type="ECO:0000256" key="6">
    <source>
        <dbReference type="ARBA" id="ARBA00022927"/>
    </source>
</evidence>
<dbReference type="AlphaFoldDB" id="A0A1L8CRK5"/>
<keyword evidence="12" id="KW-1185">Reference proteome</keyword>
<dbReference type="Pfam" id="PF03840">
    <property type="entry name" value="SecG"/>
    <property type="match status" value="1"/>
</dbReference>
<evidence type="ECO:0000256" key="5">
    <source>
        <dbReference type="ARBA" id="ARBA00022692"/>
    </source>
</evidence>
<dbReference type="GO" id="GO:0005886">
    <property type="term" value="C:plasma membrane"/>
    <property type="evidence" value="ECO:0007669"/>
    <property type="project" value="UniProtKB-SubCell"/>
</dbReference>
<comment type="similarity">
    <text evidence="2 10">Belongs to the SecG family.</text>
</comment>
<dbReference type="PANTHER" id="PTHR34182">
    <property type="entry name" value="PROTEIN-EXPORT MEMBRANE PROTEIN SECG"/>
    <property type="match status" value="1"/>
</dbReference>
<accession>A0A1L8CRK5</accession>
<proteinExistence type="inferred from homology"/>
<dbReference type="EMBL" id="BDJK01000003">
    <property type="protein sequence ID" value="GAV21556.1"/>
    <property type="molecule type" value="Genomic_DNA"/>
</dbReference>
<reference evidence="12" key="1">
    <citation type="submission" date="2016-12" db="EMBL/GenBank/DDBJ databases">
        <title>Draft Genome Sequences od Carboxydothermus pertinax and islandicus, Hydrogenogenic Carboxydotrophic Bacteria.</title>
        <authorList>
            <person name="Fukuyama Y."/>
            <person name="Ohmae K."/>
            <person name="Yoneda Y."/>
            <person name="Yoshida T."/>
            <person name="Sako Y."/>
        </authorList>
    </citation>
    <scope>NUCLEOTIDE SEQUENCE [LARGE SCALE GENOMIC DNA]</scope>
    <source>
        <strain evidence="12">Ug1</strain>
    </source>
</reference>
<dbReference type="RefSeq" id="WP_075858009.1">
    <property type="nucleotide sequence ID" value="NZ_BDJK01000003.1"/>
</dbReference>
<dbReference type="GO" id="GO:0065002">
    <property type="term" value="P:intracellular protein transmembrane transport"/>
    <property type="evidence" value="ECO:0007669"/>
    <property type="project" value="TreeGrafter"/>
</dbReference>
<dbReference type="GO" id="GO:0015450">
    <property type="term" value="F:protein-transporting ATPase activity"/>
    <property type="evidence" value="ECO:0007669"/>
    <property type="project" value="UniProtKB-UniRule"/>
</dbReference>
<dbReference type="STRING" id="870242.cpu_00660"/>
<evidence type="ECO:0000313" key="11">
    <source>
        <dbReference type="EMBL" id="GAV21556.1"/>
    </source>
</evidence>
<organism evidence="11 12">
    <name type="scientific">Carboxydothermus pertinax</name>
    <dbReference type="NCBI Taxonomy" id="870242"/>
    <lineage>
        <taxon>Bacteria</taxon>
        <taxon>Bacillati</taxon>
        <taxon>Bacillota</taxon>
        <taxon>Clostridia</taxon>
        <taxon>Thermoanaerobacterales</taxon>
        <taxon>Thermoanaerobacteraceae</taxon>
        <taxon>Carboxydothermus</taxon>
    </lineage>
</organism>
<evidence type="ECO:0000256" key="10">
    <source>
        <dbReference type="RuleBase" id="RU365087"/>
    </source>
</evidence>
<keyword evidence="9 10" id="KW-0472">Membrane</keyword>
<sequence>MAVLKGILIFIHILAAFGVIAAVLLQSGKSAGLSGSIAGGAEVLFGKKKGLDELFEKMTIIAVILFMVLSLVLALLF</sequence>
<dbReference type="PANTHER" id="PTHR34182:SF1">
    <property type="entry name" value="PROTEIN-EXPORT MEMBRANE PROTEIN SECG"/>
    <property type="match status" value="1"/>
</dbReference>
<dbReference type="GO" id="GO:0043952">
    <property type="term" value="P:protein transport by the Sec complex"/>
    <property type="evidence" value="ECO:0007669"/>
    <property type="project" value="TreeGrafter"/>
</dbReference>
<dbReference type="GO" id="GO:0009306">
    <property type="term" value="P:protein secretion"/>
    <property type="evidence" value="ECO:0007669"/>
    <property type="project" value="UniProtKB-UniRule"/>
</dbReference>
<keyword evidence="7 10" id="KW-1133">Transmembrane helix</keyword>
<evidence type="ECO:0000256" key="4">
    <source>
        <dbReference type="ARBA" id="ARBA00022475"/>
    </source>
</evidence>
<evidence type="ECO:0000256" key="9">
    <source>
        <dbReference type="ARBA" id="ARBA00023136"/>
    </source>
</evidence>
<keyword evidence="3 10" id="KW-0813">Transport</keyword>
<evidence type="ECO:0000256" key="2">
    <source>
        <dbReference type="ARBA" id="ARBA00008445"/>
    </source>
</evidence>
<evidence type="ECO:0000256" key="3">
    <source>
        <dbReference type="ARBA" id="ARBA00022448"/>
    </source>
</evidence>
<keyword evidence="5 10" id="KW-0812">Transmembrane</keyword>
<evidence type="ECO:0000256" key="7">
    <source>
        <dbReference type="ARBA" id="ARBA00022989"/>
    </source>
</evidence>
<keyword evidence="4 10" id="KW-1003">Cell membrane</keyword>
<keyword evidence="6 10" id="KW-0653">Protein transport</keyword>
<dbReference type="PRINTS" id="PR01651">
    <property type="entry name" value="SECGEXPORT"/>
</dbReference>